<evidence type="ECO:0000259" key="1">
    <source>
        <dbReference type="PROSITE" id="PS50097"/>
    </source>
</evidence>
<dbReference type="OrthoDB" id="6359816at2759"/>
<dbReference type="InterPro" id="IPR011333">
    <property type="entry name" value="SKP1/BTB/POZ_sf"/>
</dbReference>
<dbReference type="Gene3D" id="3.30.710.10">
    <property type="entry name" value="Potassium Channel Kv1.1, Chain A"/>
    <property type="match status" value="1"/>
</dbReference>
<name>A0A6A5ZTM9_9PLEO</name>
<feature type="domain" description="BTB" evidence="1">
    <location>
        <begin position="19"/>
        <end position="90"/>
    </location>
</feature>
<proteinExistence type="predicted"/>
<evidence type="ECO:0000313" key="3">
    <source>
        <dbReference type="Proteomes" id="UP000799770"/>
    </source>
</evidence>
<gene>
    <name evidence="2" type="ORF">BDV96DRAFT_639561</name>
</gene>
<dbReference type="InterPro" id="IPR000210">
    <property type="entry name" value="BTB/POZ_dom"/>
</dbReference>
<reference evidence="2" key="1">
    <citation type="journal article" date="2020" name="Stud. Mycol.">
        <title>101 Dothideomycetes genomes: a test case for predicting lifestyles and emergence of pathogens.</title>
        <authorList>
            <person name="Haridas S."/>
            <person name="Albert R."/>
            <person name="Binder M."/>
            <person name="Bloem J."/>
            <person name="Labutti K."/>
            <person name="Salamov A."/>
            <person name="Andreopoulos B."/>
            <person name="Baker S."/>
            <person name="Barry K."/>
            <person name="Bills G."/>
            <person name="Bluhm B."/>
            <person name="Cannon C."/>
            <person name="Castanera R."/>
            <person name="Culley D."/>
            <person name="Daum C."/>
            <person name="Ezra D."/>
            <person name="Gonzalez J."/>
            <person name="Henrissat B."/>
            <person name="Kuo A."/>
            <person name="Liang C."/>
            <person name="Lipzen A."/>
            <person name="Lutzoni F."/>
            <person name="Magnuson J."/>
            <person name="Mondo S."/>
            <person name="Nolan M."/>
            <person name="Ohm R."/>
            <person name="Pangilinan J."/>
            <person name="Park H.-J."/>
            <person name="Ramirez L."/>
            <person name="Alfaro M."/>
            <person name="Sun H."/>
            <person name="Tritt A."/>
            <person name="Yoshinaga Y."/>
            <person name="Zwiers L.-H."/>
            <person name="Turgeon B."/>
            <person name="Goodwin S."/>
            <person name="Spatafora J."/>
            <person name="Crous P."/>
            <person name="Grigoriev I."/>
        </authorList>
    </citation>
    <scope>NUCLEOTIDE SEQUENCE</scope>
    <source>
        <strain evidence="2">CBS 627.86</strain>
    </source>
</reference>
<dbReference type="PANTHER" id="PTHR47843">
    <property type="entry name" value="BTB DOMAIN-CONTAINING PROTEIN-RELATED"/>
    <property type="match status" value="1"/>
</dbReference>
<dbReference type="CDD" id="cd18186">
    <property type="entry name" value="BTB_POZ_ZBTB_KLHL-like"/>
    <property type="match status" value="1"/>
</dbReference>
<evidence type="ECO:0000313" key="2">
    <source>
        <dbReference type="EMBL" id="KAF2123010.1"/>
    </source>
</evidence>
<dbReference type="PROSITE" id="PS50097">
    <property type="entry name" value="BTB"/>
    <property type="match status" value="1"/>
</dbReference>
<dbReference type="SUPFAM" id="SSF54695">
    <property type="entry name" value="POZ domain"/>
    <property type="match status" value="1"/>
</dbReference>
<dbReference type="SMART" id="SM00225">
    <property type="entry name" value="BTB"/>
    <property type="match status" value="1"/>
</dbReference>
<sequence length="271" mass="31351">MENLEQALEETLFNDSTLSDVKIKQSKGDAVKEYHAHKAILRSQSNYFRKAFTGSFKEATSCEIELHEDDLDSFEYALKFIYTLHYDREDLGAGDKKKQLLALIGLYAIADKYDIFRLFAPLAVDFRTILTSLQDPNGHIITVVIGNYYDICAKFESEMGVILVSAILKKHQTVTKKDEFRALLKQYSVFSGDIAIYSSRQHLFDKVNIHKSRCTVCFACDFYDFSNMGDDQEIVRIQPYRIVTVKFVPGFLPMCSRRIRMQRFRGKEPPW</sequence>
<protein>
    <recommendedName>
        <fullName evidence="1">BTB domain-containing protein</fullName>
    </recommendedName>
</protein>
<organism evidence="2 3">
    <name type="scientific">Lophiotrema nucula</name>
    <dbReference type="NCBI Taxonomy" id="690887"/>
    <lineage>
        <taxon>Eukaryota</taxon>
        <taxon>Fungi</taxon>
        <taxon>Dikarya</taxon>
        <taxon>Ascomycota</taxon>
        <taxon>Pezizomycotina</taxon>
        <taxon>Dothideomycetes</taxon>
        <taxon>Pleosporomycetidae</taxon>
        <taxon>Pleosporales</taxon>
        <taxon>Lophiotremataceae</taxon>
        <taxon>Lophiotrema</taxon>
    </lineage>
</organism>
<dbReference type="EMBL" id="ML977310">
    <property type="protein sequence ID" value="KAF2123010.1"/>
    <property type="molecule type" value="Genomic_DNA"/>
</dbReference>
<accession>A0A6A5ZTM9</accession>
<keyword evidence="3" id="KW-1185">Reference proteome</keyword>
<dbReference type="Pfam" id="PF00651">
    <property type="entry name" value="BTB"/>
    <property type="match status" value="1"/>
</dbReference>
<dbReference type="AlphaFoldDB" id="A0A6A5ZTM9"/>
<dbReference type="Proteomes" id="UP000799770">
    <property type="component" value="Unassembled WGS sequence"/>
</dbReference>
<dbReference type="PANTHER" id="PTHR47843:SF2">
    <property type="entry name" value="BTB DOMAIN-CONTAINING PROTEIN"/>
    <property type="match status" value="1"/>
</dbReference>